<dbReference type="RefSeq" id="WP_151133204.1">
    <property type="nucleotide sequence ID" value="NZ_CP043311.1"/>
</dbReference>
<evidence type="ECO:0000313" key="2">
    <source>
        <dbReference type="Proteomes" id="UP000327179"/>
    </source>
</evidence>
<reference evidence="1 2" key="1">
    <citation type="submission" date="2019-08" db="EMBL/GenBank/DDBJ databases">
        <title>Whole-genome Sequencing of e-waste polymer degrading bacterium Pseudomonas sp. strain PE08.</title>
        <authorList>
            <person name="Kirdat K."/>
            <person name="Debbarma P."/>
            <person name="Narawade N."/>
            <person name="Suyal D."/>
            <person name="Thorat V."/>
            <person name="Shouche Y."/>
            <person name="Goel R."/>
            <person name="Yadav A."/>
        </authorList>
    </citation>
    <scope>NUCLEOTIDE SEQUENCE [LARGE SCALE GENOMIC DNA]</scope>
    <source>
        <strain evidence="1 2">PE08</strain>
    </source>
</reference>
<dbReference type="EMBL" id="CP043311">
    <property type="protein sequence ID" value="QEY62549.1"/>
    <property type="molecule type" value="Genomic_DNA"/>
</dbReference>
<dbReference type="KEGG" id="plal:FXN65_10855"/>
<evidence type="ECO:0008006" key="3">
    <source>
        <dbReference type="Google" id="ProtNLM"/>
    </source>
</evidence>
<keyword evidence="2" id="KW-1185">Reference proteome</keyword>
<name>A0A5J6QPM6_9GAMM</name>
<dbReference type="Proteomes" id="UP000327179">
    <property type="component" value="Chromosome"/>
</dbReference>
<accession>A0A5J6QPM6</accession>
<sequence length="136" mass="14770">MDQPEDQAGEVLSLNPDADWLLQLFVKIANSDGIQLPVTLSTNSGLVTGILIGGGEYFELLKQQLSQWAVDAAQPWLDAADEWKKDYDEPTPDPVMVHLKEAKFVAGPGIMPKNSTLWRGQLSSVSGFSLGILSSN</sequence>
<protein>
    <recommendedName>
        <fullName evidence="3">Gas vesicle protein</fullName>
    </recommendedName>
</protein>
<dbReference type="AlphaFoldDB" id="A0A5J6QPM6"/>
<proteinExistence type="predicted"/>
<organism evidence="1 2">
    <name type="scientific">Metapseudomonas lalkuanensis</name>
    <dbReference type="NCBI Taxonomy" id="2604832"/>
    <lineage>
        <taxon>Bacteria</taxon>
        <taxon>Pseudomonadati</taxon>
        <taxon>Pseudomonadota</taxon>
        <taxon>Gammaproteobacteria</taxon>
        <taxon>Pseudomonadales</taxon>
        <taxon>Pseudomonadaceae</taxon>
        <taxon>Metapseudomonas</taxon>
    </lineage>
</organism>
<gene>
    <name evidence="1" type="ORF">FXN65_10855</name>
</gene>
<evidence type="ECO:0000313" key="1">
    <source>
        <dbReference type="EMBL" id="QEY62549.1"/>
    </source>
</evidence>